<evidence type="ECO:0000256" key="1">
    <source>
        <dbReference type="ARBA" id="ARBA00004141"/>
    </source>
</evidence>
<dbReference type="OrthoDB" id="9777044at2"/>
<keyword evidence="7" id="KW-1185">Reference proteome</keyword>
<feature type="transmembrane region" description="Helical" evidence="5">
    <location>
        <begin position="78"/>
        <end position="103"/>
    </location>
</feature>
<keyword evidence="5" id="KW-1003">Cell membrane</keyword>
<feature type="transmembrane region" description="Helical" evidence="5">
    <location>
        <begin position="110"/>
        <end position="141"/>
    </location>
</feature>
<keyword evidence="5" id="KW-0653">Protein transport</keyword>
<comment type="similarity">
    <text evidence="5">Belongs to the TatC family.</text>
</comment>
<proteinExistence type="inferred from homology"/>
<gene>
    <name evidence="5" type="primary">tatC</name>
    <name evidence="6" type="ORF">SAMN05443529_11294</name>
</gene>
<dbReference type="RefSeq" id="WP_092333470.1">
    <property type="nucleotide sequence ID" value="NZ_FNCP01000012.1"/>
</dbReference>
<evidence type="ECO:0000256" key="3">
    <source>
        <dbReference type="ARBA" id="ARBA00022989"/>
    </source>
</evidence>
<evidence type="ECO:0000313" key="7">
    <source>
        <dbReference type="Proteomes" id="UP000198656"/>
    </source>
</evidence>
<evidence type="ECO:0000256" key="2">
    <source>
        <dbReference type="ARBA" id="ARBA00022692"/>
    </source>
</evidence>
<sequence>MRRRQRKHDEANLPLTDHLKALRKVLIISAYAILIGTIIGWFFSDRIFAYLADPVIRLQGITFITTTPMEPMLVKVKVALLIGIVLSLPIVIWQIWSFVLPALKQNERKYLYFIVPSSVILFLSGVGLCFFVVLPIGLKFLLFVGGDAITSYTPLLTKASYFGFLTTMFLTFGLVFQMPIVLLILIRIGVLSPQVLASKRRWAVLIIVIIAVVVSPTPDLLTQLLMAGPMYLLYEISIWLGYLVARSREKELALK</sequence>
<feature type="transmembrane region" description="Helical" evidence="5">
    <location>
        <begin position="21"/>
        <end position="43"/>
    </location>
</feature>
<keyword evidence="5" id="KW-0813">Transport</keyword>
<feature type="transmembrane region" description="Helical" evidence="5">
    <location>
        <begin position="202"/>
        <end position="218"/>
    </location>
</feature>
<feature type="transmembrane region" description="Helical" evidence="5">
    <location>
        <begin position="161"/>
        <end position="190"/>
    </location>
</feature>
<keyword evidence="2 5" id="KW-0812">Transmembrane</keyword>
<evidence type="ECO:0000256" key="4">
    <source>
        <dbReference type="ARBA" id="ARBA00023136"/>
    </source>
</evidence>
<dbReference type="InterPro" id="IPR002033">
    <property type="entry name" value="TatC"/>
</dbReference>
<dbReference type="NCBIfam" id="TIGR00945">
    <property type="entry name" value="tatC"/>
    <property type="match status" value="1"/>
</dbReference>
<accession>A0A1G8BQH1</accession>
<dbReference type="AlphaFoldDB" id="A0A1G8BQH1"/>
<evidence type="ECO:0000256" key="5">
    <source>
        <dbReference type="HAMAP-Rule" id="MF_00902"/>
    </source>
</evidence>
<evidence type="ECO:0000313" key="6">
    <source>
        <dbReference type="EMBL" id="SDH35328.1"/>
    </source>
</evidence>
<feature type="transmembrane region" description="Helical" evidence="5">
    <location>
        <begin position="224"/>
        <end position="245"/>
    </location>
</feature>
<dbReference type="HAMAP" id="MF_00902">
    <property type="entry name" value="TatC"/>
    <property type="match status" value="1"/>
</dbReference>
<dbReference type="Pfam" id="PF00902">
    <property type="entry name" value="TatC"/>
    <property type="match status" value="1"/>
</dbReference>
<comment type="function">
    <text evidence="5">Part of the twin-arginine translocation (Tat) system that transports large folded proteins containing a characteristic twin-arginine motif in their signal peptide across membranes.</text>
</comment>
<comment type="subcellular location">
    <subcellularLocation>
        <location evidence="5">Cell membrane</location>
        <topology evidence="5">Multi-pass membrane protein</topology>
    </subcellularLocation>
    <subcellularLocation>
        <location evidence="1">Membrane</location>
        <topology evidence="1">Multi-pass membrane protein</topology>
    </subcellularLocation>
</comment>
<dbReference type="GO" id="GO:0033281">
    <property type="term" value="C:TAT protein transport complex"/>
    <property type="evidence" value="ECO:0007669"/>
    <property type="project" value="UniProtKB-UniRule"/>
</dbReference>
<dbReference type="GO" id="GO:0009977">
    <property type="term" value="F:proton motive force dependent protein transmembrane transporter activity"/>
    <property type="evidence" value="ECO:0007669"/>
    <property type="project" value="TreeGrafter"/>
</dbReference>
<protein>
    <recommendedName>
        <fullName evidence="5">Sec-independent protein translocase protein TatC</fullName>
    </recommendedName>
</protein>
<keyword evidence="5" id="KW-0811">Translocation</keyword>
<dbReference type="PANTHER" id="PTHR30371">
    <property type="entry name" value="SEC-INDEPENDENT PROTEIN TRANSLOCASE PROTEIN TATC"/>
    <property type="match status" value="1"/>
</dbReference>
<dbReference type="PRINTS" id="PR01840">
    <property type="entry name" value="TATCFAMILY"/>
</dbReference>
<keyword evidence="4 5" id="KW-0472">Membrane</keyword>
<dbReference type="GO" id="GO:0065002">
    <property type="term" value="P:intracellular protein transmembrane transport"/>
    <property type="evidence" value="ECO:0007669"/>
    <property type="project" value="TreeGrafter"/>
</dbReference>
<dbReference type="EMBL" id="FNCP01000012">
    <property type="protein sequence ID" value="SDH35328.1"/>
    <property type="molecule type" value="Genomic_DNA"/>
</dbReference>
<comment type="subunit">
    <text evidence="5">Forms a complex with TatA.</text>
</comment>
<name>A0A1G8BQH1_9FIRM</name>
<dbReference type="GO" id="GO:0043953">
    <property type="term" value="P:protein transport by the Tat complex"/>
    <property type="evidence" value="ECO:0007669"/>
    <property type="project" value="UniProtKB-UniRule"/>
</dbReference>
<dbReference type="STRING" id="1121419.SAMN05443529_11294"/>
<dbReference type="PANTHER" id="PTHR30371:SF0">
    <property type="entry name" value="SEC-INDEPENDENT PROTEIN TRANSLOCASE PROTEIN TATC, CHLOROPLASTIC-RELATED"/>
    <property type="match status" value="1"/>
</dbReference>
<reference evidence="7" key="1">
    <citation type="submission" date="2016-10" db="EMBL/GenBank/DDBJ databases">
        <authorList>
            <person name="Varghese N."/>
            <person name="Submissions S."/>
        </authorList>
    </citation>
    <scope>NUCLEOTIDE SEQUENCE [LARGE SCALE GENOMIC DNA]</scope>
    <source>
        <strain evidence="7">DSM 8344</strain>
    </source>
</reference>
<organism evidence="6 7">
    <name type="scientific">Desulfosporosinus hippei DSM 8344</name>
    <dbReference type="NCBI Taxonomy" id="1121419"/>
    <lineage>
        <taxon>Bacteria</taxon>
        <taxon>Bacillati</taxon>
        <taxon>Bacillota</taxon>
        <taxon>Clostridia</taxon>
        <taxon>Eubacteriales</taxon>
        <taxon>Desulfitobacteriaceae</taxon>
        <taxon>Desulfosporosinus</taxon>
    </lineage>
</organism>
<keyword evidence="3 5" id="KW-1133">Transmembrane helix</keyword>
<dbReference type="Proteomes" id="UP000198656">
    <property type="component" value="Unassembled WGS sequence"/>
</dbReference>